<evidence type="ECO:0008006" key="3">
    <source>
        <dbReference type="Google" id="ProtNLM"/>
    </source>
</evidence>
<organism evidence="1 2">
    <name type="scientific">Nocardia terpenica</name>
    <dbReference type="NCBI Taxonomy" id="455432"/>
    <lineage>
        <taxon>Bacteria</taxon>
        <taxon>Bacillati</taxon>
        <taxon>Actinomycetota</taxon>
        <taxon>Actinomycetes</taxon>
        <taxon>Mycobacteriales</taxon>
        <taxon>Nocardiaceae</taxon>
        <taxon>Nocardia</taxon>
    </lineage>
</organism>
<dbReference type="InterPro" id="IPR015286">
    <property type="entry name" value="Porin_fam_mycobact-type"/>
</dbReference>
<dbReference type="Gene3D" id="2.60.40.1650">
    <property type="entry name" value="Porin MspA (Ig-like beta-sandwich domain)"/>
    <property type="match status" value="1"/>
</dbReference>
<dbReference type="AlphaFoldDB" id="A0A6G9ZET7"/>
<sequence>MMHTASPACFRETRMSARKTCLLGICACPADLSGWRIVLRMSISRCPQCRTAPNALSSWERVSRKLCYRSMQFTYPARAGSVRYRPSPGAYSRRVAIQGQLSGETYPARALLLICAFGSCFPDGARINSLPVLAFCRARAMDRGILMKMRTVFAGSALAAAACMIAPTAAHAEVVGLVPAATTYTTDDGAAIELHLEGAWNKMDTANLTGTSREGQGDFRAWARVHGATVKGAQLQIGVLFGCFANLNMIAPSAQVQVGPQLSVEPSFPIPIVPRGSFGASVQAGGSVQISPGTINATAVSQRSLEALFGEVRVRGVHLNIDSCLGPATVQVYASLGTATQLVTDSATVYSQRIFI</sequence>
<dbReference type="Pfam" id="PF09203">
    <property type="entry name" value="MspA"/>
    <property type="match status" value="1"/>
</dbReference>
<protein>
    <recommendedName>
        <fullName evidence="3">Porin</fullName>
    </recommendedName>
</protein>
<dbReference type="EMBL" id="CP046173">
    <property type="protein sequence ID" value="QIS23616.1"/>
    <property type="molecule type" value="Genomic_DNA"/>
</dbReference>
<name>A0A6G9ZET7_9NOCA</name>
<reference evidence="1 2" key="1">
    <citation type="journal article" date="2019" name="ACS Chem. Biol.">
        <title>Identification and Mobilization of a Cryptic Antibiotic Biosynthesis Gene Locus from a Human-Pathogenic Nocardia Isolate.</title>
        <authorList>
            <person name="Herisse M."/>
            <person name="Ishida K."/>
            <person name="Porter J.L."/>
            <person name="Howden B."/>
            <person name="Hertweck C."/>
            <person name="Stinear T.P."/>
            <person name="Pidot S.J."/>
        </authorList>
    </citation>
    <scope>NUCLEOTIDE SEQUENCE [LARGE SCALE GENOMIC DNA]</scope>
    <source>
        <strain evidence="1 2">AUSMDU00012715</strain>
    </source>
</reference>
<evidence type="ECO:0000313" key="2">
    <source>
        <dbReference type="Proteomes" id="UP000500953"/>
    </source>
</evidence>
<dbReference type="Proteomes" id="UP000500953">
    <property type="component" value="Chromosome"/>
</dbReference>
<proteinExistence type="predicted"/>
<accession>A0A6G9ZET7</accession>
<gene>
    <name evidence="1" type="ORF">F6W96_40470</name>
</gene>
<evidence type="ECO:0000313" key="1">
    <source>
        <dbReference type="EMBL" id="QIS23616.1"/>
    </source>
</evidence>